<accession>A0AAV0YHC7</accession>
<organism evidence="1 2">
    <name type="scientific">Vicia faba</name>
    <name type="common">Broad bean</name>
    <name type="synonym">Faba vulgaris</name>
    <dbReference type="NCBI Taxonomy" id="3906"/>
    <lineage>
        <taxon>Eukaryota</taxon>
        <taxon>Viridiplantae</taxon>
        <taxon>Streptophyta</taxon>
        <taxon>Embryophyta</taxon>
        <taxon>Tracheophyta</taxon>
        <taxon>Spermatophyta</taxon>
        <taxon>Magnoliopsida</taxon>
        <taxon>eudicotyledons</taxon>
        <taxon>Gunneridae</taxon>
        <taxon>Pentapetalae</taxon>
        <taxon>rosids</taxon>
        <taxon>fabids</taxon>
        <taxon>Fabales</taxon>
        <taxon>Fabaceae</taxon>
        <taxon>Papilionoideae</taxon>
        <taxon>50 kb inversion clade</taxon>
        <taxon>NPAAA clade</taxon>
        <taxon>Hologalegina</taxon>
        <taxon>IRL clade</taxon>
        <taxon>Fabeae</taxon>
        <taxon>Vicia</taxon>
    </lineage>
</organism>
<proteinExistence type="predicted"/>
<gene>
    <name evidence="1" type="ORF">VFH_U051280</name>
</gene>
<reference evidence="1 2" key="1">
    <citation type="submission" date="2023-01" db="EMBL/GenBank/DDBJ databases">
        <authorList>
            <person name="Kreplak J."/>
        </authorList>
    </citation>
    <scope>NUCLEOTIDE SEQUENCE [LARGE SCALE GENOMIC DNA]</scope>
</reference>
<evidence type="ECO:0000313" key="1">
    <source>
        <dbReference type="EMBL" id="CAI8583938.1"/>
    </source>
</evidence>
<sequence length="111" mass="12633">MSQGTLDVSRYYIELKSSWDELENFHPLPTCKCVIQCSCGAVQSLKTLRDQDYTIRFLKGLNDEYSHVQSQILLMDHFLSVAKAFALVTQQELQFHISVIAETDGESKSNT</sequence>
<dbReference type="PANTHER" id="PTHR34222">
    <property type="entry name" value="GAG_PRE-INTEGRS DOMAIN-CONTAINING PROTEIN"/>
    <property type="match status" value="1"/>
</dbReference>
<dbReference type="AlphaFoldDB" id="A0AAV0YHC7"/>
<keyword evidence="2" id="KW-1185">Reference proteome</keyword>
<comment type="caution">
    <text evidence="1">The sequence shown here is derived from an EMBL/GenBank/DDBJ whole genome shotgun (WGS) entry which is preliminary data.</text>
</comment>
<dbReference type="PANTHER" id="PTHR34222:SF99">
    <property type="entry name" value="PROTEIN, PUTATIVE-RELATED"/>
    <property type="match status" value="1"/>
</dbReference>
<dbReference type="EMBL" id="CATIWC010001214">
    <property type="protein sequence ID" value="CAI8583938.1"/>
    <property type="molecule type" value="Genomic_DNA"/>
</dbReference>
<evidence type="ECO:0000313" key="2">
    <source>
        <dbReference type="Proteomes" id="UP001157006"/>
    </source>
</evidence>
<protein>
    <submittedName>
        <fullName evidence="1">Uncharacterized protein</fullName>
    </submittedName>
</protein>
<name>A0AAV0YHC7_VICFA</name>
<dbReference type="Proteomes" id="UP001157006">
    <property type="component" value="Unassembled WGS sequence"/>
</dbReference>